<feature type="non-terminal residue" evidence="1">
    <location>
        <position position="1"/>
    </location>
</feature>
<organism evidence="1">
    <name type="scientific">marine sediment metagenome</name>
    <dbReference type="NCBI Taxonomy" id="412755"/>
    <lineage>
        <taxon>unclassified sequences</taxon>
        <taxon>metagenomes</taxon>
        <taxon>ecological metagenomes</taxon>
    </lineage>
</organism>
<dbReference type="EMBL" id="BARU01004917">
    <property type="protein sequence ID" value="GAH24812.1"/>
    <property type="molecule type" value="Genomic_DNA"/>
</dbReference>
<proteinExistence type="predicted"/>
<sequence length="47" mass="5510">ISVYHFSTQAEACGYHKSEDTPVDTSFPFIHKAFLHFFHIIFDTTLY</sequence>
<accession>X1DWZ8</accession>
<protein>
    <submittedName>
        <fullName evidence="1">Uncharacterized protein</fullName>
    </submittedName>
</protein>
<evidence type="ECO:0000313" key="1">
    <source>
        <dbReference type="EMBL" id="GAH24812.1"/>
    </source>
</evidence>
<dbReference type="AlphaFoldDB" id="X1DWZ8"/>
<comment type="caution">
    <text evidence="1">The sequence shown here is derived from an EMBL/GenBank/DDBJ whole genome shotgun (WGS) entry which is preliminary data.</text>
</comment>
<name>X1DWZ8_9ZZZZ</name>
<reference evidence="1" key="1">
    <citation type="journal article" date="2014" name="Front. Microbiol.">
        <title>High frequency of phylogenetically diverse reductive dehalogenase-homologous genes in deep subseafloor sedimentary metagenomes.</title>
        <authorList>
            <person name="Kawai M."/>
            <person name="Futagami T."/>
            <person name="Toyoda A."/>
            <person name="Takaki Y."/>
            <person name="Nishi S."/>
            <person name="Hori S."/>
            <person name="Arai W."/>
            <person name="Tsubouchi T."/>
            <person name="Morono Y."/>
            <person name="Uchiyama I."/>
            <person name="Ito T."/>
            <person name="Fujiyama A."/>
            <person name="Inagaki F."/>
            <person name="Takami H."/>
        </authorList>
    </citation>
    <scope>NUCLEOTIDE SEQUENCE</scope>
    <source>
        <strain evidence="1">Expedition CK06-06</strain>
    </source>
</reference>
<gene>
    <name evidence="1" type="ORF">S03H2_09586</name>
</gene>